<reference evidence="4 5" key="1">
    <citation type="submission" date="2024-08" db="EMBL/GenBank/DDBJ databases">
        <authorList>
            <person name="Cucini C."/>
            <person name="Frati F."/>
        </authorList>
    </citation>
    <scope>NUCLEOTIDE SEQUENCE [LARGE SCALE GENOMIC DNA]</scope>
</reference>
<dbReference type="EMBL" id="CAXLJM020000001">
    <property type="protein sequence ID" value="CAL8068012.1"/>
    <property type="molecule type" value="Genomic_DNA"/>
</dbReference>
<evidence type="ECO:0000256" key="1">
    <source>
        <dbReference type="ARBA" id="ARBA00023054"/>
    </source>
</evidence>
<keyword evidence="5" id="KW-1185">Reference proteome</keyword>
<feature type="domain" description="DUF4200" evidence="3">
    <location>
        <begin position="65"/>
        <end position="177"/>
    </location>
</feature>
<gene>
    <name evidence="4" type="ORF">ODALV1_LOCUS67</name>
</gene>
<organism evidence="4 5">
    <name type="scientific">Orchesella dallaii</name>
    <dbReference type="NCBI Taxonomy" id="48710"/>
    <lineage>
        <taxon>Eukaryota</taxon>
        <taxon>Metazoa</taxon>
        <taxon>Ecdysozoa</taxon>
        <taxon>Arthropoda</taxon>
        <taxon>Hexapoda</taxon>
        <taxon>Collembola</taxon>
        <taxon>Entomobryomorpha</taxon>
        <taxon>Entomobryoidea</taxon>
        <taxon>Orchesellidae</taxon>
        <taxon>Orchesellinae</taxon>
        <taxon>Orchesella</taxon>
    </lineage>
</organism>
<protein>
    <recommendedName>
        <fullName evidence="3">DUF4200 domain-containing protein</fullName>
    </recommendedName>
</protein>
<evidence type="ECO:0000256" key="2">
    <source>
        <dbReference type="SAM" id="Coils"/>
    </source>
</evidence>
<accession>A0ABP1PHI2</accession>
<dbReference type="PANTHER" id="PTHR21683">
    <property type="entry name" value="COILED-COIL DOMAIN-CONTAINING PROTEIN 42 LIKE-2-LIKE-RELATED"/>
    <property type="match status" value="1"/>
</dbReference>
<dbReference type="PANTHER" id="PTHR21683:SF2">
    <property type="entry name" value="COILED-COIL DOMAIN-CONTAINING PROTEIN 42 LIKE-2-LIKE"/>
    <property type="match status" value="1"/>
</dbReference>
<dbReference type="Pfam" id="PF13863">
    <property type="entry name" value="DUF4200"/>
    <property type="match status" value="1"/>
</dbReference>
<evidence type="ECO:0000313" key="5">
    <source>
        <dbReference type="Proteomes" id="UP001642540"/>
    </source>
</evidence>
<proteinExistence type="predicted"/>
<evidence type="ECO:0000313" key="4">
    <source>
        <dbReference type="EMBL" id="CAL8068012.1"/>
    </source>
</evidence>
<evidence type="ECO:0000259" key="3">
    <source>
        <dbReference type="Pfam" id="PF13863"/>
    </source>
</evidence>
<comment type="caution">
    <text evidence="4">The sequence shown here is derived from an EMBL/GenBank/DDBJ whole genome shotgun (WGS) entry which is preliminary data.</text>
</comment>
<dbReference type="Proteomes" id="UP001642540">
    <property type="component" value="Unassembled WGS sequence"/>
</dbReference>
<feature type="coiled-coil region" evidence="2">
    <location>
        <begin position="332"/>
        <end position="362"/>
    </location>
</feature>
<name>A0ABP1PHI2_9HEXA</name>
<sequence>MGSPVSTTNVSALLFGNKSGKKPQLLKKSLGEYYFDKFEDRIEPLKKPYESIYYAPASEFADLRHELACLDNHLVKARFNWGEERKKLSERWDAAIEKHKLVQENIPKFNGYYKDSFAKRERALGQHERELHQCKKKERKLRRLHKEKNALDKIKWEQDSRLDKFSTFKTYLDKVKEASQGEYGDLREIIDRYAVLAEARSSLMNRTDSTRETVARRSKALERDVLMKTNEVLAYRNFLSELVDYQQTLHNQVLRLEDNLLRIKTTAAQRTLIIGQIKMAIRNLYLQVCKHMHRNARITPEDTLGQLVDIRISVREMYKLAKDIKHMLKVAYVTAESEAQAREKQRRKVEERQKKIDKLTNARIMDPRELFGLPRKEGKVPVEGMIGERKFSIGGGGDAGGLGMSFKKA</sequence>
<feature type="coiled-coil region" evidence="2">
    <location>
        <begin position="124"/>
        <end position="154"/>
    </location>
</feature>
<dbReference type="InterPro" id="IPR051147">
    <property type="entry name" value="CFAP_domain-containing"/>
</dbReference>
<keyword evidence="1 2" id="KW-0175">Coiled coil</keyword>
<dbReference type="InterPro" id="IPR025252">
    <property type="entry name" value="DUF4200"/>
</dbReference>